<dbReference type="EMBL" id="MCFA01000015">
    <property type="protein sequence ID" value="ORY16878.1"/>
    <property type="molecule type" value="Genomic_DNA"/>
</dbReference>
<feature type="transmembrane region" description="Helical" evidence="7">
    <location>
        <begin position="133"/>
        <end position="157"/>
    </location>
</feature>
<dbReference type="InterPro" id="IPR052337">
    <property type="entry name" value="SAT4-like"/>
</dbReference>
<gene>
    <name evidence="9" type="ORF">BCR34DRAFT_635246</name>
</gene>
<keyword evidence="3 7" id="KW-1133">Transmembrane helix</keyword>
<dbReference type="GO" id="GO:0016020">
    <property type="term" value="C:membrane"/>
    <property type="evidence" value="ECO:0007669"/>
    <property type="project" value="UniProtKB-SubCell"/>
</dbReference>
<evidence type="ECO:0000256" key="7">
    <source>
        <dbReference type="SAM" id="Phobius"/>
    </source>
</evidence>
<name>A0A1Y2A334_9PLEO</name>
<dbReference type="STRING" id="1231657.A0A1Y2A334"/>
<feature type="transmembrane region" description="Helical" evidence="7">
    <location>
        <begin position="256"/>
        <end position="280"/>
    </location>
</feature>
<keyword evidence="2 7" id="KW-0812">Transmembrane</keyword>
<evidence type="ECO:0000313" key="9">
    <source>
        <dbReference type="EMBL" id="ORY16878.1"/>
    </source>
</evidence>
<feature type="transmembrane region" description="Helical" evidence="7">
    <location>
        <begin position="218"/>
        <end position="236"/>
    </location>
</feature>
<evidence type="ECO:0000313" key="10">
    <source>
        <dbReference type="Proteomes" id="UP000193144"/>
    </source>
</evidence>
<protein>
    <recommendedName>
        <fullName evidence="8">Rhodopsin domain-containing protein</fullName>
    </recommendedName>
</protein>
<evidence type="ECO:0000256" key="5">
    <source>
        <dbReference type="ARBA" id="ARBA00038359"/>
    </source>
</evidence>
<feature type="transmembrane region" description="Helical" evidence="7">
    <location>
        <begin position="46"/>
        <end position="71"/>
    </location>
</feature>
<proteinExistence type="inferred from homology"/>
<feature type="region of interest" description="Disordered" evidence="6">
    <location>
        <begin position="292"/>
        <end position="345"/>
    </location>
</feature>
<dbReference type="PANTHER" id="PTHR33048">
    <property type="entry name" value="PTH11-LIKE INTEGRAL MEMBRANE PROTEIN (AFU_ORTHOLOGUE AFUA_5G11245)"/>
    <property type="match status" value="1"/>
</dbReference>
<dbReference type="Proteomes" id="UP000193144">
    <property type="component" value="Unassembled WGS sequence"/>
</dbReference>
<reference evidence="9 10" key="1">
    <citation type="submission" date="2016-07" db="EMBL/GenBank/DDBJ databases">
        <title>Pervasive Adenine N6-methylation of Active Genes in Fungi.</title>
        <authorList>
            <consortium name="DOE Joint Genome Institute"/>
            <person name="Mondo S.J."/>
            <person name="Dannebaum R.O."/>
            <person name="Kuo R.C."/>
            <person name="Labutti K."/>
            <person name="Haridas S."/>
            <person name="Kuo A."/>
            <person name="Salamov A."/>
            <person name="Ahrendt S.R."/>
            <person name="Lipzen A."/>
            <person name="Sullivan W."/>
            <person name="Andreopoulos W.B."/>
            <person name="Clum A."/>
            <person name="Lindquist E."/>
            <person name="Daum C."/>
            <person name="Ramamoorthy G.K."/>
            <person name="Gryganskyi A."/>
            <person name="Culley D."/>
            <person name="Magnuson J.K."/>
            <person name="James T.Y."/>
            <person name="O'Malley M.A."/>
            <person name="Stajich J.E."/>
            <person name="Spatafora J.W."/>
            <person name="Visel A."/>
            <person name="Grigoriev I.V."/>
        </authorList>
    </citation>
    <scope>NUCLEOTIDE SEQUENCE [LARGE SCALE GENOMIC DNA]</scope>
    <source>
        <strain evidence="9 10">CBS 115471</strain>
    </source>
</reference>
<evidence type="ECO:0000256" key="2">
    <source>
        <dbReference type="ARBA" id="ARBA00022692"/>
    </source>
</evidence>
<comment type="caution">
    <text evidence="9">The sequence shown here is derived from an EMBL/GenBank/DDBJ whole genome shotgun (WGS) entry which is preliminary data.</text>
</comment>
<sequence length="371" mass="41002">MSSTTNYITKEQLLSTTYAMVAITSAFAVARVAVRIARPKAMAIEDWLVLLAYVFFLTMSILYIVVTPTMFRLSGVMAGTVPPYATILEDSLFIIRIFFANTMIFWIVLWAVKFSLLALYRRLMVGLNNLYMMLWWGVLGFCVVASVTFIGCIVSNFTSCSSMHAWFTPGECTTKRDVRAQIASLYYAFAVDVLSDLMIMFLPVRLIWNLQMPRAQKLSVMALFCTGFVCILFAVIRVVQIGTKAGNSTTPSSSWLALWAVVECAIAVIIGCCPAFAALYRTARNTKKASYNAQGYAKQPSDRSGAPGSSNINLKSMASTATRPSRPRNKSPYWDEPSSSQEELATAAGGIIVTKTFGQKHEYSNSNSTRV</sequence>
<organism evidence="9 10">
    <name type="scientific">Clohesyomyces aquaticus</name>
    <dbReference type="NCBI Taxonomy" id="1231657"/>
    <lineage>
        <taxon>Eukaryota</taxon>
        <taxon>Fungi</taxon>
        <taxon>Dikarya</taxon>
        <taxon>Ascomycota</taxon>
        <taxon>Pezizomycotina</taxon>
        <taxon>Dothideomycetes</taxon>
        <taxon>Pleosporomycetidae</taxon>
        <taxon>Pleosporales</taxon>
        <taxon>Lindgomycetaceae</taxon>
        <taxon>Clohesyomyces</taxon>
    </lineage>
</organism>
<dbReference type="AlphaFoldDB" id="A0A1Y2A334"/>
<evidence type="ECO:0000256" key="4">
    <source>
        <dbReference type="ARBA" id="ARBA00023136"/>
    </source>
</evidence>
<feature type="transmembrane region" description="Helical" evidence="7">
    <location>
        <begin position="12"/>
        <end position="34"/>
    </location>
</feature>
<keyword evidence="4 7" id="KW-0472">Membrane</keyword>
<evidence type="ECO:0000256" key="6">
    <source>
        <dbReference type="SAM" id="MobiDB-lite"/>
    </source>
</evidence>
<evidence type="ECO:0000259" key="8">
    <source>
        <dbReference type="Pfam" id="PF20684"/>
    </source>
</evidence>
<dbReference type="PANTHER" id="PTHR33048:SF146">
    <property type="entry name" value="INTEGRAL MEMBRANE PROTEIN"/>
    <property type="match status" value="1"/>
</dbReference>
<feature type="transmembrane region" description="Helical" evidence="7">
    <location>
        <begin position="91"/>
        <end position="112"/>
    </location>
</feature>
<comment type="similarity">
    <text evidence="5">Belongs to the SAT4 family.</text>
</comment>
<feature type="domain" description="Rhodopsin" evidence="8">
    <location>
        <begin position="30"/>
        <end position="281"/>
    </location>
</feature>
<evidence type="ECO:0000256" key="1">
    <source>
        <dbReference type="ARBA" id="ARBA00004141"/>
    </source>
</evidence>
<dbReference type="OrthoDB" id="2988756at2759"/>
<accession>A0A1Y2A334</accession>
<dbReference type="InterPro" id="IPR049326">
    <property type="entry name" value="Rhodopsin_dom_fungi"/>
</dbReference>
<dbReference type="Pfam" id="PF20684">
    <property type="entry name" value="Fung_rhodopsin"/>
    <property type="match status" value="1"/>
</dbReference>
<comment type="subcellular location">
    <subcellularLocation>
        <location evidence="1">Membrane</location>
        <topology evidence="1">Multi-pass membrane protein</topology>
    </subcellularLocation>
</comment>
<feature type="compositionally biased region" description="Polar residues" evidence="6">
    <location>
        <begin position="307"/>
        <end position="323"/>
    </location>
</feature>
<feature type="transmembrane region" description="Helical" evidence="7">
    <location>
        <begin position="185"/>
        <end position="206"/>
    </location>
</feature>
<evidence type="ECO:0000256" key="3">
    <source>
        <dbReference type="ARBA" id="ARBA00022989"/>
    </source>
</evidence>
<keyword evidence="10" id="KW-1185">Reference proteome</keyword>